<dbReference type="PANTHER" id="PTHR43261:SF1">
    <property type="entry name" value="RIBOSOME-RELEASING FACTOR 2, MITOCHONDRIAL"/>
    <property type="match status" value="1"/>
</dbReference>
<evidence type="ECO:0000313" key="8">
    <source>
        <dbReference type="Proteomes" id="UP000093482"/>
    </source>
</evidence>
<dbReference type="InterPro" id="IPR005225">
    <property type="entry name" value="Small_GTP-bd"/>
</dbReference>
<dbReference type="EMBL" id="MATO01000038">
    <property type="protein sequence ID" value="OCS90274.1"/>
    <property type="molecule type" value="Genomic_DNA"/>
</dbReference>
<keyword evidence="5" id="KW-0046">Antibiotic resistance</keyword>
<dbReference type="RefSeq" id="WP_066464840.1">
    <property type="nucleotide sequence ID" value="NZ_MATO01000038.1"/>
</dbReference>
<dbReference type="SUPFAM" id="SSF50447">
    <property type="entry name" value="Translation proteins"/>
    <property type="match status" value="1"/>
</dbReference>
<dbReference type="InterPro" id="IPR053905">
    <property type="entry name" value="EF-G-like_DII"/>
</dbReference>
<dbReference type="GO" id="GO:0032790">
    <property type="term" value="P:ribosome disassembly"/>
    <property type="evidence" value="ECO:0007669"/>
    <property type="project" value="TreeGrafter"/>
</dbReference>
<dbReference type="InterPro" id="IPR035650">
    <property type="entry name" value="Tet_C"/>
</dbReference>
<accession>A0A1C0YSZ7</accession>
<organism evidence="7 8">
    <name type="scientific">Caryophanon latum</name>
    <dbReference type="NCBI Taxonomy" id="33977"/>
    <lineage>
        <taxon>Bacteria</taxon>
        <taxon>Bacillati</taxon>
        <taxon>Bacillota</taxon>
        <taxon>Bacilli</taxon>
        <taxon>Bacillales</taxon>
        <taxon>Caryophanaceae</taxon>
        <taxon>Caryophanon</taxon>
    </lineage>
</organism>
<dbReference type="CDD" id="cd03711">
    <property type="entry name" value="Tet_C"/>
    <property type="match status" value="1"/>
</dbReference>
<dbReference type="InterPro" id="IPR014721">
    <property type="entry name" value="Ribsml_uS5_D2-typ_fold_subgr"/>
</dbReference>
<comment type="function">
    <text evidence="1">Abolishes the inhibitory effect of tetracyclin on protein synthesis by a non-covalent modification of the ribosomes.</text>
</comment>
<dbReference type="Proteomes" id="UP000093482">
    <property type="component" value="Unassembled WGS sequence"/>
</dbReference>
<comment type="caution">
    <text evidence="7">The sequence shown here is derived from an EMBL/GenBank/DDBJ whole genome shotgun (WGS) entry which is preliminary data.</text>
</comment>
<dbReference type="OrthoDB" id="2443343at2"/>
<dbReference type="SMART" id="SM00889">
    <property type="entry name" value="EFG_IV"/>
    <property type="match status" value="1"/>
</dbReference>
<dbReference type="InterPro" id="IPR009000">
    <property type="entry name" value="Transl_B-barrel_sf"/>
</dbReference>
<dbReference type="Pfam" id="PF03764">
    <property type="entry name" value="EFG_IV"/>
    <property type="match status" value="1"/>
</dbReference>
<dbReference type="PRINTS" id="PR00315">
    <property type="entry name" value="ELONGATNFCT"/>
</dbReference>
<dbReference type="InterPro" id="IPR041095">
    <property type="entry name" value="EFG_II"/>
</dbReference>
<reference evidence="7 8" key="1">
    <citation type="submission" date="2016-07" db="EMBL/GenBank/DDBJ databases">
        <title>Caryophanon latum genome sequencing.</title>
        <authorList>
            <person name="Verma A."/>
            <person name="Pal Y."/>
            <person name="Krishnamurthi S."/>
        </authorList>
    </citation>
    <scope>NUCLEOTIDE SEQUENCE [LARGE SCALE GENOMIC DNA]</scope>
    <source>
        <strain evidence="7 8">DSM 14151</strain>
    </source>
</reference>
<proteinExistence type="predicted"/>
<sequence length="640" mass="72270">MFKTIGIFAHVDAGKTTFAEQLLFTTNAIKTVGRVDHQNTFLDNDELERARGITIFAEQGRFTYNDCTYHIIDTPGHVDFSPEMERSLAILDAAIIIVSAVERVQGHTETVWQLLRTRQIPSIFFVNKMDREGASLEQTMAQIQQLLSPDAVVVDETFVSAVAERHEKVLDAYIAENVSDELLTHSVQQLMQNGALFPVFNGVALHGDGIDRVLDALDRFVTTTYDKTGDVQANVFKIRHELDQRLTFMKLMRGTLHVRDDVIIRGNVYKILEIRAYNGQRFKSVQQAFAGDVVALKGLHEAVVGDVIGDCMSQQLTLTPTLQAKLHVHNKIHVKEVLAMLRELEAEEPTLRVTWHERHQEIQLHVMGVIQLEVLTHILRERYRLDVTFDTPTILYMETIAKSAYGYGHFEPLKHYAEVHLHVAPNARGRGMTFTNRCHADDLTTGHMRLIEHHLFEQEHHGLLTGSPITDVHVTLLNGAAHAKHTAGGDFREATHRALRQACEQVENVLLEPYYRFRLRASIDHLGRMMSDVQQASGTFDAPALTEHDALLTGRVPVATFMHYATTFLAYTNGKGSISLQFDRYDVCHNADEVIERIGYNKDADPDYTSSSIFCAKGKGYSVHWTEAAEAMHCVKKTLE</sequence>
<dbReference type="InterPro" id="IPR020568">
    <property type="entry name" value="Ribosomal_Su5_D2-typ_SF"/>
</dbReference>
<dbReference type="PANTHER" id="PTHR43261">
    <property type="entry name" value="TRANSLATION ELONGATION FACTOR G-RELATED"/>
    <property type="match status" value="1"/>
</dbReference>
<dbReference type="Gene3D" id="3.30.70.240">
    <property type="match status" value="1"/>
</dbReference>
<evidence type="ECO:0000256" key="5">
    <source>
        <dbReference type="ARBA" id="ARBA00023251"/>
    </source>
</evidence>
<name>A0A1C0YSZ7_9BACL</name>
<evidence type="ECO:0000256" key="4">
    <source>
        <dbReference type="ARBA" id="ARBA00023134"/>
    </source>
</evidence>
<dbReference type="SUPFAM" id="SSF54211">
    <property type="entry name" value="Ribosomal protein S5 domain 2-like"/>
    <property type="match status" value="1"/>
</dbReference>
<dbReference type="InterPro" id="IPR027417">
    <property type="entry name" value="P-loop_NTPase"/>
</dbReference>
<dbReference type="Pfam" id="PF00679">
    <property type="entry name" value="EFG_C"/>
    <property type="match status" value="1"/>
</dbReference>
<keyword evidence="7" id="KW-0251">Elongation factor</keyword>
<keyword evidence="2" id="KW-0547">Nucleotide-binding</keyword>
<dbReference type="NCBIfam" id="TIGR00231">
    <property type="entry name" value="small_GTP"/>
    <property type="match status" value="1"/>
</dbReference>
<dbReference type="Gene3D" id="3.30.230.10">
    <property type="match status" value="1"/>
</dbReference>
<evidence type="ECO:0000256" key="2">
    <source>
        <dbReference type="ARBA" id="ARBA00022741"/>
    </source>
</evidence>
<dbReference type="AlphaFoldDB" id="A0A1C0YSZ7"/>
<dbReference type="Gene3D" id="3.40.50.300">
    <property type="entry name" value="P-loop containing nucleotide triphosphate hydrolases"/>
    <property type="match status" value="1"/>
</dbReference>
<dbReference type="SUPFAM" id="SSF54980">
    <property type="entry name" value="EF-G C-terminal domain-like"/>
    <property type="match status" value="2"/>
</dbReference>
<protein>
    <submittedName>
        <fullName evidence="7">Elongation factor G</fullName>
    </submittedName>
</protein>
<feature type="domain" description="Tr-type G" evidence="6">
    <location>
        <begin position="1"/>
        <end position="226"/>
    </location>
</feature>
<dbReference type="GO" id="GO:0046677">
    <property type="term" value="P:response to antibiotic"/>
    <property type="evidence" value="ECO:0007669"/>
    <property type="project" value="UniProtKB-KW"/>
</dbReference>
<dbReference type="GO" id="GO:0003924">
    <property type="term" value="F:GTPase activity"/>
    <property type="evidence" value="ECO:0007669"/>
    <property type="project" value="InterPro"/>
</dbReference>
<evidence type="ECO:0000256" key="1">
    <source>
        <dbReference type="ARBA" id="ARBA00003987"/>
    </source>
</evidence>
<dbReference type="PROSITE" id="PS51722">
    <property type="entry name" value="G_TR_2"/>
    <property type="match status" value="1"/>
</dbReference>
<evidence type="ECO:0000313" key="7">
    <source>
        <dbReference type="EMBL" id="OCS90274.1"/>
    </source>
</evidence>
<dbReference type="InterPro" id="IPR000640">
    <property type="entry name" value="EFG_V-like"/>
</dbReference>
<dbReference type="Pfam" id="PF00009">
    <property type="entry name" value="GTP_EFTU"/>
    <property type="match status" value="1"/>
</dbReference>
<dbReference type="SMART" id="SM00838">
    <property type="entry name" value="EFG_C"/>
    <property type="match status" value="1"/>
</dbReference>
<dbReference type="GO" id="GO:0003746">
    <property type="term" value="F:translation elongation factor activity"/>
    <property type="evidence" value="ECO:0007669"/>
    <property type="project" value="UniProtKB-KW"/>
</dbReference>
<dbReference type="Pfam" id="PF22042">
    <property type="entry name" value="EF-G_D2"/>
    <property type="match status" value="1"/>
</dbReference>
<gene>
    <name evidence="7" type="ORF">A6K76_11740</name>
</gene>
<dbReference type="Pfam" id="PF14492">
    <property type="entry name" value="EFG_III"/>
    <property type="match status" value="1"/>
</dbReference>
<dbReference type="InterPro" id="IPR000795">
    <property type="entry name" value="T_Tr_GTP-bd_dom"/>
</dbReference>
<dbReference type="InterPro" id="IPR035647">
    <property type="entry name" value="EFG_III/V"/>
</dbReference>
<evidence type="ECO:0000256" key="3">
    <source>
        <dbReference type="ARBA" id="ARBA00022917"/>
    </source>
</evidence>
<keyword evidence="4" id="KW-0342">GTP-binding</keyword>
<dbReference type="InterPro" id="IPR005517">
    <property type="entry name" value="Transl_elong_EFG/EF2_IV"/>
</dbReference>
<dbReference type="GO" id="GO:0005525">
    <property type="term" value="F:GTP binding"/>
    <property type="evidence" value="ECO:0007669"/>
    <property type="project" value="UniProtKB-KW"/>
</dbReference>
<keyword evidence="8" id="KW-1185">Reference proteome</keyword>
<evidence type="ECO:0000259" key="6">
    <source>
        <dbReference type="PROSITE" id="PS51722"/>
    </source>
</evidence>
<dbReference type="Gene3D" id="3.30.70.870">
    <property type="entry name" value="Elongation Factor G (Translational Gtpase), domain 3"/>
    <property type="match status" value="1"/>
</dbReference>
<dbReference type="Gene3D" id="2.40.30.10">
    <property type="entry name" value="Translation factors"/>
    <property type="match status" value="1"/>
</dbReference>
<keyword evidence="3" id="KW-0648">Protein biosynthesis</keyword>
<dbReference type="SUPFAM" id="SSF52540">
    <property type="entry name" value="P-loop containing nucleoside triphosphate hydrolases"/>
    <property type="match status" value="1"/>
</dbReference>